<feature type="compositionally biased region" description="Gly residues" evidence="2">
    <location>
        <begin position="585"/>
        <end position="606"/>
    </location>
</feature>
<accession>A0ABW9YAB4</accession>
<evidence type="ECO:0000313" key="5">
    <source>
        <dbReference type="Proteomes" id="UP001517376"/>
    </source>
</evidence>
<name>A0ABW9YAB4_9RHOB</name>
<keyword evidence="5" id="KW-1185">Reference proteome</keyword>
<evidence type="ECO:0000256" key="1">
    <source>
        <dbReference type="SAM" id="Coils"/>
    </source>
</evidence>
<feature type="coiled-coil region" evidence="1">
    <location>
        <begin position="227"/>
        <end position="362"/>
    </location>
</feature>
<dbReference type="PROSITE" id="PS51257">
    <property type="entry name" value="PROKAR_LIPOPROTEIN"/>
    <property type="match status" value="1"/>
</dbReference>
<feature type="signal peptide" evidence="3">
    <location>
        <begin position="1"/>
        <end position="23"/>
    </location>
</feature>
<feature type="region of interest" description="Disordered" evidence="2">
    <location>
        <begin position="499"/>
        <end position="606"/>
    </location>
</feature>
<feature type="chain" id="PRO_5046167551" evidence="3">
    <location>
        <begin position="24"/>
        <end position="606"/>
    </location>
</feature>
<feature type="coiled-coil region" evidence="1">
    <location>
        <begin position="396"/>
        <end position="427"/>
    </location>
</feature>
<feature type="compositionally biased region" description="Low complexity" evidence="2">
    <location>
        <begin position="507"/>
        <end position="519"/>
    </location>
</feature>
<evidence type="ECO:0000313" key="4">
    <source>
        <dbReference type="EMBL" id="NBE09570.1"/>
    </source>
</evidence>
<keyword evidence="1" id="KW-0175">Coiled coil</keyword>
<comment type="caution">
    <text evidence="4">The sequence shown here is derived from an EMBL/GenBank/DDBJ whole genome shotgun (WGS) entry which is preliminary data.</text>
</comment>
<feature type="compositionally biased region" description="Low complexity" evidence="2">
    <location>
        <begin position="567"/>
        <end position="584"/>
    </location>
</feature>
<sequence length="606" mass="62314">MSRSAAPLSALLLACLLPVGAQAATGAGGLCADAERDPLAFIAAPNFADRILRMSTRCPELALALTNTATNSVVATTGTDKKSKERPTADFSDLIDRLHTATRNLGVATANVQKAQVALDRSIRRATRTGLSEAELQALYAMEPDTAETLLPDFNTAKRKALESYVEARDRLAEAEEKLDQANEKAKPLVERALELAGKADIAEAELGAALGGLTKDEKQALLDKALNDAKASLAELEGRIAAAEAAFDAATKALNSAMDDKRYKRAAREVEEETKDYARAAKNLSEAEEKFAAAEARFKEQLAKDDKCKGSDCRNAKLDAFRAGGQLAAAKHEMEQQTDDLEDAQKDLAKIEKALGLAKLNEDYTTQAAALAAAQAAEAIARELADATSRQSQELADLLSSAAKALAEAQAASDEAKAATAAEEAEVAAASLALEKALADAKAALAGSPEEWAAVEAVNDAKVELQKALAALGVAQEEADALAEEVAALPDVPAEVQDAADDMSDAADAAETAAAGTDESLHAAGEALNENWNAGGDLHDALAADGHTDTSAADTDGTSEGESADGDQSAEAAGDAGSESDAGGQDGQGDGADGGADGGEGQANS</sequence>
<feature type="coiled-coil region" evidence="1">
    <location>
        <begin position="158"/>
        <end position="192"/>
    </location>
</feature>
<feature type="compositionally biased region" description="Basic and acidic residues" evidence="2">
    <location>
        <begin position="538"/>
        <end position="549"/>
    </location>
</feature>
<dbReference type="EMBL" id="JAAATW010000007">
    <property type="protein sequence ID" value="NBE09570.1"/>
    <property type="molecule type" value="Genomic_DNA"/>
</dbReference>
<evidence type="ECO:0000256" key="3">
    <source>
        <dbReference type="SAM" id="SignalP"/>
    </source>
</evidence>
<protein>
    <submittedName>
        <fullName evidence="4">Uncharacterized protein</fullName>
    </submittedName>
</protein>
<dbReference type="Proteomes" id="UP001517376">
    <property type="component" value="Unassembled WGS sequence"/>
</dbReference>
<keyword evidence="3" id="KW-0732">Signal</keyword>
<feature type="coiled-coil region" evidence="1">
    <location>
        <begin position="459"/>
        <end position="486"/>
    </location>
</feature>
<dbReference type="RefSeq" id="WP_161768624.1">
    <property type="nucleotide sequence ID" value="NZ_JAAATW010000007.1"/>
</dbReference>
<gene>
    <name evidence="4" type="ORF">GU920_18660</name>
</gene>
<evidence type="ECO:0000256" key="2">
    <source>
        <dbReference type="SAM" id="MobiDB-lite"/>
    </source>
</evidence>
<organism evidence="4 5">
    <name type="scientific">Paragemmobacter ruber</name>
    <dbReference type="NCBI Taxonomy" id="1985673"/>
    <lineage>
        <taxon>Bacteria</taxon>
        <taxon>Pseudomonadati</taxon>
        <taxon>Pseudomonadota</taxon>
        <taxon>Alphaproteobacteria</taxon>
        <taxon>Rhodobacterales</taxon>
        <taxon>Paracoccaceae</taxon>
        <taxon>Paragemmobacter</taxon>
    </lineage>
</organism>
<reference evidence="5" key="1">
    <citation type="submission" date="2020-01" db="EMBL/GenBank/DDBJ databases">
        <title>Sphingomonas sp. strain CSW-10.</title>
        <authorList>
            <person name="Chen W.-M."/>
        </authorList>
    </citation>
    <scope>NUCLEOTIDE SEQUENCE [LARGE SCALE GENOMIC DNA]</scope>
    <source>
        <strain evidence="5">CCP-1</strain>
    </source>
</reference>
<proteinExistence type="predicted"/>